<dbReference type="OrthoDB" id="9805460at2"/>
<dbReference type="SUPFAM" id="SSF52151">
    <property type="entry name" value="FabD/lysophospholipase-like"/>
    <property type="match status" value="1"/>
</dbReference>
<evidence type="ECO:0000256" key="3">
    <source>
        <dbReference type="ARBA" id="ARBA00048462"/>
    </source>
</evidence>
<gene>
    <name evidence="7" type="primary">fabD</name>
    <name evidence="7" type="ORF">LrDSM24759_13710</name>
</gene>
<dbReference type="GO" id="GO:0005829">
    <property type="term" value="C:cytosol"/>
    <property type="evidence" value="ECO:0007669"/>
    <property type="project" value="TreeGrafter"/>
</dbReference>
<evidence type="ECO:0000313" key="8">
    <source>
        <dbReference type="Proteomes" id="UP000257317"/>
    </source>
</evidence>
<dbReference type="InterPro" id="IPR014043">
    <property type="entry name" value="Acyl_transferase_dom"/>
</dbReference>
<protein>
    <recommendedName>
        <fullName evidence="4">Malonyl CoA-acyl carrier protein transacylase</fullName>
        <ecNumber evidence="4">2.3.1.39</ecNumber>
    </recommendedName>
</protein>
<dbReference type="AlphaFoldDB" id="A0A2Z6TRK2"/>
<evidence type="ECO:0000313" key="7">
    <source>
        <dbReference type="EMBL" id="GBG05457.1"/>
    </source>
</evidence>
<dbReference type="Gene3D" id="3.30.70.250">
    <property type="entry name" value="Malonyl-CoA ACP transacylase, ACP-binding"/>
    <property type="match status" value="1"/>
</dbReference>
<name>A0A2Z6TRK2_9LACO</name>
<organism evidence="7 8">
    <name type="scientific">Lactobacillus rodentium</name>
    <dbReference type="NCBI Taxonomy" id="947835"/>
    <lineage>
        <taxon>Bacteria</taxon>
        <taxon>Bacillati</taxon>
        <taxon>Bacillota</taxon>
        <taxon>Bacilli</taxon>
        <taxon>Lactobacillales</taxon>
        <taxon>Lactobacillaceae</taxon>
        <taxon>Lactobacillus</taxon>
    </lineage>
</organism>
<keyword evidence="2 4" id="KW-0012">Acyltransferase</keyword>
<dbReference type="EC" id="2.3.1.39" evidence="4"/>
<evidence type="ECO:0000256" key="2">
    <source>
        <dbReference type="ARBA" id="ARBA00023315"/>
    </source>
</evidence>
<dbReference type="InterPro" id="IPR016035">
    <property type="entry name" value="Acyl_Trfase/lysoPLipase"/>
</dbReference>
<dbReference type="RefSeq" id="WP_117118785.1">
    <property type="nucleotide sequence ID" value="NZ_BFBY01000014.1"/>
</dbReference>
<evidence type="ECO:0000259" key="6">
    <source>
        <dbReference type="SMART" id="SM00827"/>
    </source>
</evidence>
<dbReference type="PIRSF" id="PIRSF000446">
    <property type="entry name" value="Mct"/>
    <property type="match status" value="1"/>
</dbReference>
<dbReference type="SMART" id="SM00827">
    <property type="entry name" value="PKS_AT"/>
    <property type="match status" value="1"/>
</dbReference>
<dbReference type="GO" id="GO:0006633">
    <property type="term" value="P:fatty acid biosynthetic process"/>
    <property type="evidence" value="ECO:0007669"/>
    <property type="project" value="TreeGrafter"/>
</dbReference>
<keyword evidence="1 4" id="KW-0808">Transferase</keyword>
<dbReference type="EMBL" id="BFBY01000014">
    <property type="protein sequence ID" value="GBG05457.1"/>
    <property type="molecule type" value="Genomic_DNA"/>
</dbReference>
<evidence type="ECO:0000256" key="1">
    <source>
        <dbReference type="ARBA" id="ARBA00022679"/>
    </source>
</evidence>
<dbReference type="Pfam" id="PF00698">
    <property type="entry name" value="Acyl_transf_1"/>
    <property type="match status" value="1"/>
</dbReference>
<feature type="active site" evidence="5">
    <location>
        <position position="201"/>
    </location>
</feature>
<dbReference type="GO" id="GO:0004314">
    <property type="term" value="F:[acyl-carrier-protein] S-malonyltransferase activity"/>
    <property type="evidence" value="ECO:0007669"/>
    <property type="project" value="UniProtKB-EC"/>
</dbReference>
<dbReference type="PANTHER" id="PTHR42681">
    <property type="entry name" value="MALONYL-COA-ACYL CARRIER PROTEIN TRANSACYLASE, MITOCHONDRIAL"/>
    <property type="match status" value="1"/>
</dbReference>
<accession>A0A2Z6TRK2</accession>
<sequence length="314" mass="34466">MNFGILFSGQGAQKPGMGLDFLVDPLFKETIELASEASKQDIEAIFASKNNELAKTIHVQPALVAFEIGIFRMLMRDLPNLNIGGMVGLSLGEYGAMAASGALDLDNTISLVTDRATYMQADADKIDNAMAALIKPNLDKVKAILTKLQNEGQKVYFSNFNSPKQVVIGGEKDAVILATKEIKTNDAVHRAITLNVNGAFHTPLFDTASQKMHERLKDVTFNSTKVPVISNTTSQPFTNDWAQIMEKQLAVPTHFGDCLQYLIDHNNISATLEVGPGKTLSSFAKQIDRSLNNYRIGSYDEYQEFIEEENGIKG</sequence>
<evidence type="ECO:0000256" key="5">
    <source>
        <dbReference type="PIRSR" id="PIRSR000446-1"/>
    </source>
</evidence>
<proteinExistence type="inferred from homology"/>
<dbReference type="SUPFAM" id="SSF55048">
    <property type="entry name" value="Probable ACP-binding domain of malonyl-CoA ACP transacylase"/>
    <property type="match status" value="1"/>
</dbReference>
<keyword evidence="8" id="KW-1185">Reference proteome</keyword>
<dbReference type="InterPro" id="IPR024925">
    <property type="entry name" value="Malonyl_CoA-ACP_transAc"/>
</dbReference>
<comment type="similarity">
    <text evidence="4">Belongs to the fabD family.</text>
</comment>
<dbReference type="InterPro" id="IPR016036">
    <property type="entry name" value="Malonyl_transacylase_ACP-bd"/>
</dbReference>
<dbReference type="PANTHER" id="PTHR42681:SF1">
    <property type="entry name" value="MALONYL-COA-ACYL CARRIER PROTEIN TRANSACYLASE, MITOCHONDRIAL"/>
    <property type="match status" value="1"/>
</dbReference>
<comment type="caution">
    <text evidence="7">The sequence shown here is derived from an EMBL/GenBank/DDBJ whole genome shotgun (WGS) entry which is preliminary data.</text>
</comment>
<evidence type="ECO:0000256" key="4">
    <source>
        <dbReference type="PIRNR" id="PIRNR000446"/>
    </source>
</evidence>
<feature type="active site" evidence="5">
    <location>
        <position position="90"/>
    </location>
</feature>
<feature type="domain" description="Malonyl-CoA:ACP transacylase (MAT)" evidence="6">
    <location>
        <begin position="6"/>
        <end position="300"/>
    </location>
</feature>
<dbReference type="InterPro" id="IPR001227">
    <property type="entry name" value="Ac_transferase_dom_sf"/>
</dbReference>
<reference evidence="8" key="1">
    <citation type="submission" date="2018-03" db="EMBL/GenBank/DDBJ databases">
        <title>New taxa in the Lactobacillus gasseri group.</title>
        <authorList>
            <person name="Tanizawa Y."/>
            <person name="Tohno M."/>
            <person name="Endo A."/>
            <person name="Arita M."/>
        </authorList>
    </citation>
    <scope>NUCLEOTIDE SEQUENCE [LARGE SCALE GENOMIC DNA]</scope>
    <source>
        <strain evidence="8">DSM 24759</strain>
    </source>
</reference>
<dbReference type="Gene3D" id="3.40.366.10">
    <property type="entry name" value="Malonyl-Coenzyme A Acyl Carrier Protein, domain 2"/>
    <property type="match status" value="1"/>
</dbReference>
<dbReference type="InterPro" id="IPR050858">
    <property type="entry name" value="Mal-CoA-ACP_Trans/PKS_FabD"/>
</dbReference>
<dbReference type="Proteomes" id="UP000257317">
    <property type="component" value="Unassembled WGS sequence"/>
</dbReference>
<comment type="catalytic activity">
    <reaction evidence="3 4">
        <text>holo-[ACP] + malonyl-CoA = malonyl-[ACP] + CoA</text>
        <dbReference type="Rhea" id="RHEA:41792"/>
        <dbReference type="Rhea" id="RHEA-COMP:9623"/>
        <dbReference type="Rhea" id="RHEA-COMP:9685"/>
        <dbReference type="ChEBI" id="CHEBI:57287"/>
        <dbReference type="ChEBI" id="CHEBI:57384"/>
        <dbReference type="ChEBI" id="CHEBI:64479"/>
        <dbReference type="ChEBI" id="CHEBI:78449"/>
        <dbReference type="EC" id="2.3.1.39"/>
    </reaction>
</comment>